<keyword evidence="2" id="KW-0808">Transferase</keyword>
<dbReference type="InterPro" id="IPR016181">
    <property type="entry name" value="Acyl_CoA_acyltransferase"/>
</dbReference>
<gene>
    <name evidence="2" type="ORF">CLV83_0590</name>
</gene>
<name>A0A4R1GNM4_9GAMM</name>
<dbReference type="EMBL" id="SMFU01000007">
    <property type="protein sequence ID" value="TCK08505.1"/>
    <property type="molecule type" value="Genomic_DNA"/>
</dbReference>
<evidence type="ECO:0000313" key="2">
    <source>
        <dbReference type="EMBL" id="TCK08505.1"/>
    </source>
</evidence>
<keyword evidence="3" id="KW-1185">Reference proteome</keyword>
<protein>
    <submittedName>
        <fullName evidence="2">RimJ/RimL family protein N-acetyltransferase</fullName>
    </submittedName>
</protein>
<proteinExistence type="predicted"/>
<dbReference type="InterPro" id="IPR051531">
    <property type="entry name" value="N-acetyltransferase"/>
</dbReference>
<accession>A0A4R1GNM4</accession>
<organism evidence="2 3">
    <name type="scientific">Marinobacterium mangrovicola</name>
    <dbReference type="NCBI Taxonomy" id="1476959"/>
    <lineage>
        <taxon>Bacteria</taxon>
        <taxon>Pseudomonadati</taxon>
        <taxon>Pseudomonadota</taxon>
        <taxon>Gammaproteobacteria</taxon>
        <taxon>Oceanospirillales</taxon>
        <taxon>Oceanospirillaceae</taxon>
        <taxon>Marinobacterium</taxon>
    </lineage>
</organism>
<evidence type="ECO:0000313" key="3">
    <source>
        <dbReference type="Proteomes" id="UP000294546"/>
    </source>
</evidence>
<reference evidence="2 3" key="1">
    <citation type="submission" date="2019-03" db="EMBL/GenBank/DDBJ databases">
        <title>Genomic Encyclopedia of Archaeal and Bacterial Type Strains, Phase II (KMG-II): from individual species to whole genera.</title>
        <authorList>
            <person name="Goeker M."/>
        </authorList>
    </citation>
    <scope>NUCLEOTIDE SEQUENCE [LARGE SCALE GENOMIC DNA]</scope>
    <source>
        <strain evidence="2 3">DSM 27697</strain>
    </source>
</reference>
<dbReference type="Proteomes" id="UP000294546">
    <property type="component" value="Unassembled WGS sequence"/>
</dbReference>
<comment type="caution">
    <text evidence="2">The sequence shown here is derived from an EMBL/GenBank/DDBJ whole genome shotgun (WGS) entry which is preliminary data.</text>
</comment>
<sequence length="188" mass="21152">MLVLNRESYVEMFETDRLQVRPLTQDDCPALTEILSDPAVMQYSVRGVCDEAATRKFIDWCLECYASSGLGPWGLLDKFSGDLIGFCGIGPEEVAGIEEINLGYRLAQRYWHQGYATEAAEAVLAYAFSQQLAASVVVIIEPEHIASLRVCEKVGFRHYTPLVFHNRPVRVYRMLIADWRDQQGSSPG</sequence>
<evidence type="ECO:0000259" key="1">
    <source>
        <dbReference type="PROSITE" id="PS51186"/>
    </source>
</evidence>
<dbReference type="AlphaFoldDB" id="A0A4R1GNM4"/>
<dbReference type="InterPro" id="IPR000182">
    <property type="entry name" value="GNAT_dom"/>
</dbReference>
<dbReference type="Gene3D" id="3.40.630.30">
    <property type="match status" value="1"/>
</dbReference>
<dbReference type="PROSITE" id="PS51186">
    <property type="entry name" value="GNAT"/>
    <property type="match status" value="1"/>
</dbReference>
<dbReference type="GO" id="GO:0016747">
    <property type="term" value="F:acyltransferase activity, transferring groups other than amino-acyl groups"/>
    <property type="evidence" value="ECO:0007669"/>
    <property type="project" value="InterPro"/>
</dbReference>
<dbReference type="SUPFAM" id="SSF55729">
    <property type="entry name" value="Acyl-CoA N-acyltransferases (Nat)"/>
    <property type="match status" value="1"/>
</dbReference>
<dbReference type="Pfam" id="PF13302">
    <property type="entry name" value="Acetyltransf_3"/>
    <property type="match status" value="1"/>
</dbReference>
<dbReference type="PANTHER" id="PTHR43792:SF1">
    <property type="entry name" value="N-ACETYLTRANSFERASE DOMAIN-CONTAINING PROTEIN"/>
    <property type="match status" value="1"/>
</dbReference>
<feature type="domain" description="N-acetyltransferase" evidence="1">
    <location>
        <begin position="18"/>
        <end position="179"/>
    </location>
</feature>
<dbReference type="PANTHER" id="PTHR43792">
    <property type="entry name" value="GNAT FAMILY, PUTATIVE (AFU_ORTHOLOGUE AFUA_3G00765)-RELATED-RELATED"/>
    <property type="match status" value="1"/>
</dbReference>